<dbReference type="InterPro" id="IPR032466">
    <property type="entry name" value="Metal_Hydrolase"/>
</dbReference>
<evidence type="ECO:0000256" key="1">
    <source>
        <dbReference type="SAM" id="SignalP"/>
    </source>
</evidence>
<dbReference type="InterPro" id="IPR037401">
    <property type="entry name" value="SnoaL-like"/>
</dbReference>
<dbReference type="SUPFAM" id="SSF54427">
    <property type="entry name" value="NTF2-like"/>
    <property type="match status" value="1"/>
</dbReference>
<dbReference type="InterPro" id="IPR006680">
    <property type="entry name" value="Amidohydro-rel"/>
</dbReference>
<dbReference type="AlphaFoldDB" id="A0A2K1DZB5"/>
<evidence type="ECO:0000313" key="4">
    <source>
        <dbReference type="EMBL" id="PNQ73344.1"/>
    </source>
</evidence>
<feature type="signal peptide" evidence="1">
    <location>
        <begin position="1"/>
        <end position="19"/>
    </location>
</feature>
<dbReference type="SUPFAM" id="SSF51556">
    <property type="entry name" value="Metallo-dependent hydrolases"/>
    <property type="match status" value="1"/>
</dbReference>
<dbReference type="Gene3D" id="3.10.450.50">
    <property type="match status" value="1"/>
</dbReference>
<dbReference type="OrthoDB" id="9797498at2"/>
<dbReference type="Pfam" id="PF12680">
    <property type="entry name" value="SnoaL_2"/>
    <property type="match status" value="1"/>
</dbReference>
<dbReference type="InterPro" id="IPR032710">
    <property type="entry name" value="NTF2-like_dom_sf"/>
</dbReference>
<dbReference type="SUPFAM" id="SSF51338">
    <property type="entry name" value="Composite domain of metallo-dependent hydrolases"/>
    <property type="match status" value="1"/>
</dbReference>
<accession>A0A2K1DZB5</accession>
<organism evidence="4 5">
    <name type="scientific">Hanstruepera neustonica</name>
    <dbReference type="NCBI Taxonomy" id="1445657"/>
    <lineage>
        <taxon>Bacteria</taxon>
        <taxon>Pseudomonadati</taxon>
        <taxon>Bacteroidota</taxon>
        <taxon>Flavobacteriia</taxon>
        <taxon>Flavobacteriales</taxon>
        <taxon>Flavobacteriaceae</taxon>
        <taxon>Hanstruepera</taxon>
    </lineage>
</organism>
<keyword evidence="4" id="KW-0378">Hydrolase</keyword>
<evidence type="ECO:0000313" key="5">
    <source>
        <dbReference type="Proteomes" id="UP000236641"/>
    </source>
</evidence>
<feature type="chain" id="PRO_5014395731" evidence="1">
    <location>
        <begin position="20"/>
        <end position="578"/>
    </location>
</feature>
<comment type="caution">
    <text evidence="4">The sequence shown here is derived from an EMBL/GenBank/DDBJ whole genome shotgun (WGS) entry which is preliminary data.</text>
</comment>
<feature type="domain" description="Amidohydrolase-related" evidence="2">
    <location>
        <begin position="74"/>
        <end position="462"/>
    </location>
</feature>
<dbReference type="EMBL" id="POWF01000003">
    <property type="protein sequence ID" value="PNQ73344.1"/>
    <property type="molecule type" value="Genomic_DNA"/>
</dbReference>
<reference evidence="4 5" key="1">
    <citation type="submission" date="2018-01" db="EMBL/GenBank/DDBJ databases">
        <title>The draft genome of Hanstruepera neustonica JCM19743.</title>
        <authorList>
            <person name="He R.-H."/>
            <person name="Du Z.-J."/>
        </authorList>
    </citation>
    <scope>NUCLEOTIDE SEQUENCE [LARGE SCALE GENOMIC DNA]</scope>
    <source>
        <strain evidence="4 5">JCM19743</strain>
    </source>
</reference>
<dbReference type="Gene3D" id="3.20.20.140">
    <property type="entry name" value="Metal-dependent hydrolases"/>
    <property type="match status" value="2"/>
</dbReference>
<dbReference type="PANTHER" id="PTHR43135">
    <property type="entry name" value="ALPHA-D-RIBOSE 1-METHYLPHOSPHONATE 5-TRIPHOSPHATE DIPHOSPHATASE"/>
    <property type="match status" value="1"/>
</dbReference>
<feature type="domain" description="SnoaL-like" evidence="3">
    <location>
        <begin position="478"/>
        <end position="573"/>
    </location>
</feature>
<dbReference type="Gene3D" id="2.30.40.10">
    <property type="entry name" value="Urease, subunit C, domain 1"/>
    <property type="match status" value="2"/>
</dbReference>
<dbReference type="InterPro" id="IPR011059">
    <property type="entry name" value="Metal-dep_hydrolase_composite"/>
</dbReference>
<name>A0A2K1DZB5_9FLAO</name>
<sequence length="578" mass="64980">MKKSLLRLCLFLISTTVFSQIYITNVTIIDVENQKLIPSQTVEITGNKISNIQSSKKVKIQESSTIIDGTNKFLAPGLVDAHVHFSQSGGLYTRPDVIDLKNELSYETEIAWTHDNMEDVLRRYLKNGITNVIDVGSTFNFLKQRKDFENSDHSPIINMTGPLLTTYEPAAFKGLENDNPFILVKTEEEGIKMVQKELKHNPDFIKIWYIVGADGLDIETSARKNLPIIKAIIEESHKNNLKVAVHATQRITAQLAVENGADFLVHSVDDELITTEFANLLKKNNIILCPTLIVHDRYLKTFAQDYSFDNHELMESNPYQLGSLMDLSHIDNKELVDGYKTMASSQQSKTRSENMNSNMMTNLKTLVDAGVTIATGTDAGNIGTMHASSYQAEVLAMKESGMTNWQIIEASTINGAKVLGHENNLGSVSVGKQANLILLDKNPIENINNLTTIDQVINKGQVFKVDSIVEDTPEVLAQRQLNAYNSRNIDAFLEPYADDVEVYNFPDKLLFKGKDAMRSGYEAMFENTPNLHCELENRIVQGNVVIDEERVRFGDRFMEATAIYHIEKGKIKKVYFVN</sequence>
<dbReference type="PANTHER" id="PTHR43135:SF3">
    <property type="entry name" value="ALPHA-D-RIBOSE 1-METHYLPHOSPHONATE 5-TRIPHOSPHATE DIPHOSPHATASE"/>
    <property type="match status" value="1"/>
</dbReference>
<evidence type="ECO:0000259" key="2">
    <source>
        <dbReference type="Pfam" id="PF01979"/>
    </source>
</evidence>
<keyword evidence="1" id="KW-0732">Signal</keyword>
<dbReference type="RefSeq" id="WP_103051868.1">
    <property type="nucleotide sequence ID" value="NZ_POWF01000003.1"/>
</dbReference>
<dbReference type="InterPro" id="IPR051781">
    <property type="entry name" value="Metallo-dep_Hydrolase"/>
</dbReference>
<proteinExistence type="predicted"/>
<dbReference type="Proteomes" id="UP000236641">
    <property type="component" value="Unassembled WGS sequence"/>
</dbReference>
<gene>
    <name evidence="4" type="ORF">C1T31_07445</name>
</gene>
<dbReference type="GO" id="GO:0016810">
    <property type="term" value="F:hydrolase activity, acting on carbon-nitrogen (but not peptide) bonds"/>
    <property type="evidence" value="ECO:0007669"/>
    <property type="project" value="InterPro"/>
</dbReference>
<keyword evidence="5" id="KW-1185">Reference proteome</keyword>
<protein>
    <submittedName>
        <fullName evidence="4">Amidohydrolase</fullName>
    </submittedName>
</protein>
<dbReference type="Pfam" id="PF01979">
    <property type="entry name" value="Amidohydro_1"/>
    <property type="match status" value="1"/>
</dbReference>
<evidence type="ECO:0000259" key="3">
    <source>
        <dbReference type="Pfam" id="PF12680"/>
    </source>
</evidence>